<keyword evidence="5" id="KW-1185">Reference proteome</keyword>
<dbReference type="AlphaFoldDB" id="A0AAN8SAP2"/>
<evidence type="ECO:0000313" key="4">
    <source>
        <dbReference type="EMBL" id="KAK6642756.1"/>
    </source>
</evidence>
<proteinExistence type="inferred from homology"/>
<dbReference type="PANTHER" id="PTHR21021:SF16">
    <property type="entry name" value="TIP41-LIKE PROTEIN"/>
    <property type="match status" value="1"/>
</dbReference>
<dbReference type="Proteomes" id="UP001359485">
    <property type="component" value="Unassembled WGS sequence"/>
</dbReference>
<dbReference type="EMBL" id="JAWJWF010000046">
    <property type="protein sequence ID" value="KAK6624400.1"/>
    <property type="molecule type" value="Genomic_DNA"/>
</dbReference>
<dbReference type="GO" id="GO:0031929">
    <property type="term" value="P:TOR signaling"/>
    <property type="evidence" value="ECO:0007669"/>
    <property type="project" value="TreeGrafter"/>
</dbReference>
<gene>
    <name evidence="4" type="ORF">RUM43_004258</name>
    <name evidence="3" type="ORF">RUM44_011259</name>
</gene>
<dbReference type="GO" id="GO:0005829">
    <property type="term" value="C:cytosol"/>
    <property type="evidence" value="ECO:0007669"/>
    <property type="project" value="TreeGrafter"/>
</dbReference>
<evidence type="ECO:0000313" key="5">
    <source>
        <dbReference type="Proteomes" id="UP001359485"/>
    </source>
</evidence>
<reference evidence="4 6" key="1">
    <citation type="submission" date="2023-10" db="EMBL/GenBank/DDBJ databases">
        <title>Genomes of two closely related lineages of the louse Polyplax serrata with different host specificities.</title>
        <authorList>
            <person name="Martinu J."/>
            <person name="Tarabai H."/>
            <person name="Stefka J."/>
            <person name="Hypsa V."/>
        </authorList>
    </citation>
    <scope>NUCLEOTIDE SEQUENCE [LARGE SCALE GENOMIC DNA]</scope>
    <source>
        <strain evidence="3">98ZLc_SE</strain>
        <strain evidence="4">HR10_N</strain>
    </source>
</reference>
<accession>A0AAN8SAP2</accession>
<dbReference type="InterPro" id="IPR007303">
    <property type="entry name" value="TIP41-like"/>
</dbReference>
<organism evidence="4 6">
    <name type="scientific">Polyplax serrata</name>
    <name type="common">Common mouse louse</name>
    <dbReference type="NCBI Taxonomy" id="468196"/>
    <lineage>
        <taxon>Eukaryota</taxon>
        <taxon>Metazoa</taxon>
        <taxon>Ecdysozoa</taxon>
        <taxon>Arthropoda</taxon>
        <taxon>Hexapoda</taxon>
        <taxon>Insecta</taxon>
        <taxon>Pterygota</taxon>
        <taxon>Neoptera</taxon>
        <taxon>Paraneoptera</taxon>
        <taxon>Psocodea</taxon>
        <taxon>Troctomorpha</taxon>
        <taxon>Phthiraptera</taxon>
        <taxon>Anoplura</taxon>
        <taxon>Polyplacidae</taxon>
        <taxon>Polyplax</taxon>
    </lineage>
</organism>
<dbReference type="Proteomes" id="UP001372834">
    <property type="component" value="Unassembled WGS sequence"/>
</dbReference>
<dbReference type="EMBL" id="JAWJWE010000002">
    <property type="protein sequence ID" value="KAK6642756.1"/>
    <property type="molecule type" value="Genomic_DNA"/>
</dbReference>
<evidence type="ECO:0000256" key="1">
    <source>
        <dbReference type="ARBA" id="ARBA00006658"/>
    </source>
</evidence>
<name>A0AAN8SAP2_POLSC</name>
<dbReference type="Pfam" id="PF04176">
    <property type="entry name" value="TIP41"/>
    <property type="match status" value="1"/>
</dbReference>
<evidence type="ECO:0000256" key="2">
    <source>
        <dbReference type="ARBA" id="ARBA00018951"/>
    </source>
</evidence>
<comment type="similarity">
    <text evidence="1">Belongs to the TIP41 family.</text>
</comment>
<dbReference type="PANTHER" id="PTHR21021">
    <property type="entry name" value="GAF/PUTATIVE CYTOSKELETAL PROTEIN"/>
    <property type="match status" value="1"/>
</dbReference>
<protein>
    <recommendedName>
        <fullName evidence="2">TIP41-like protein</fullName>
    </recommendedName>
</protein>
<evidence type="ECO:0000313" key="6">
    <source>
        <dbReference type="Proteomes" id="UP001372834"/>
    </source>
</evidence>
<evidence type="ECO:0000313" key="3">
    <source>
        <dbReference type="EMBL" id="KAK6624400.1"/>
    </source>
</evidence>
<sequence>MDDSSDIARLPVNSEQHRFNSWEVKYTKSHILSSQCTKNGSCKPGMTGDDEICLFCMYTHKLDLPHLPDMVFPCNVLKLTHDSGCKIEFNALESLAKVSNGKMVVKIASSDSWKEARAESGHTESIVKPFDWTFSTDYQGTLKGDWRVEPTNLRIDMNKLRQKEKILFYNDLTLFEDELHDNGTALLSVKIRVMPSSFFILLRYFLRVDNVLIKINDTRLYHEFENNYIIREYTSRESKVDELKVSPTLFLDPNEICRFLPLTKELNHKLTLPADEVVEKVTEPTVDS</sequence>
<dbReference type="InterPro" id="IPR051330">
    <property type="entry name" value="Phosphatase_reg/MetRdx"/>
</dbReference>
<comment type="caution">
    <text evidence="4">The sequence shown here is derived from an EMBL/GenBank/DDBJ whole genome shotgun (WGS) entry which is preliminary data.</text>
</comment>